<dbReference type="EMBL" id="JBBAXC010000017">
    <property type="protein sequence ID" value="MEI5908863.1"/>
    <property type="molecule type" value="Genomic_DNA"/>
</dbReference>
<dbReference type="Proteomes" id="UP001312865">
    <property type="component" value="Unassembled WGS sequence"/>
</dbReference>
<dbReference type="SUPFAM" id="SSF49764">
    <property type="entry name" value="HSP20-like chaperones"/>
    <property type="match status" value="1"/>
</dbReference>
<name>A0ABU8HIA8_9BACI</name>
<gene>
    <name evidence="2" type="ORF">WAK64_17580</name>
</gene>
<proteinExistence type="predicted"/>
<organism evidence="2 3">
    <name type="scientific">Bacillus spongiae</name>
    <dbReference type="NCBI Taxonomy" id="2683610"/>
    <lineage>
        <taxon>Bacteria</taxon>
        <taxon>Bacillati</taxon>
        <taxon>Bacillota</taxon>
        <taxon>Bacilli</taxon>
        <taxon>Bacillales</taxon>
        <taxon>Bacillaceae</taxon>
        <taxon>Bacillus</taxon>
    </lineage>
</organism>
<evidence type="ECO:0000313" key="3">
    <source>
        <dbReference type="Proteomes" id="UP001312865"/>
    </source>
</evidence>
<evidence type="ECO:0000256" key="1">
    <source>
        <dbReference type="SAM" id="MobiDB-lite"/>
    </source>
</evidence>
<evidence type="ECO:0000313" key="2">
    <source>
        <dbReference type="EMBL" id="MEI5908863.1"/>
    </source>
</evidence>
<dbReference type="RefSeq" id="WP_336588311.1">
    <property type="nucleotide sequence ID" value="NZ_JBBAXC010000017.1"/>
</dbReference>
<feature type="compositionally biased region" description="Low complexity" evidence="1">
    <location>
        <begin position="47"/>
        <end position="58"/>
    </location>
</feature>
<evidence type="ECO:0008006" key="4">
    <source>
        <dbReference type="Google" id="ProtNLM"/>
    </source>
</evidence>
<accession>A0ABU8HIA8</accession>
<comment type="caution">
    <text evidence="2">The sequence shown here is derived from an EMBL/GenBank/DDBJ whole genome shotgun (WGS) entry which is preliminary data.</text>
</comment>
<sequence length="152" mass="17536">MFPWNMLFPNLKNGQKNGFPSFKADDIEQYVQNIIDSALHAQNHGQSNTTSDTNSDDTQANEGVPLNIYETFDFIFLRLEIDEEEVKNTKISHTSHSISISTGFSDERHTIPLPSPVRKKGTYAQYKEGMLEIRLLKLKEIEYTEIDIIRRK</sequence>
<keyword evidence="3" id="KW-1185">Reference proteome</keyword>
<dbReference type="InterPro" id="IPR008978">
    <property type="entry name" value="HSP20-like_chaperone"/>
</dbReference>
<reference evidence="2 3" key="1">
    <citation type="journal article" date="2018" name="J. Microbiol.">
        <title>Bacillus spongiae sp. nov., isolated from sponge of Jeju Island.</title>
        <authorList>
            <person name="Lee G.E."/>
            <person name="Im W.T."/>
            <person name="Park J.S."/>
        </authorList>
    </citation>
    <scope>NUCLEOTIDE SEQUENCE [LARGE SCALE GENOMIC DNA]</scope>
    <source>
        <strain evidence="2 3">135PIL107-10</strain>
    </source>
</reference>
<protein>
    <recommendedName>
        <fullName evidence="4">Hsp20/alpha crystallin family protein</fullName>
    </recommendedName>
</protein>
<feature type="region of interest" description="Disordered" evidence="1">
    <location>
        <begin position="43"/>
        <end position="62"/>
    </location>
</feature>